<sequence>MKKQTSLAFCVLMDLIGFATYIIPGLGEFGDIIWAPVSGIIFFITFGGWKGALGGMFNFVEEILPGTDFIPSFTIMWFLKRVGKPQQKQQPIRTIKIG</sequence>
<feature type="transmembrane region" description="Helical" evidence="1">
    <location>
        <begin position="7"/>
        <end position="26"/>
    </location>
</feature>
<dbReference type="OrthoDB" id="1144067at2"/>
<organism evidence="2 3">
    <name type="scientific">Niastella yeongjuensis</name>
    <dbReference type="NCBI Taxonomy" id="354355"/>
    <lineage>
        <taxon>Bacteria</taxon>
        <taxon>Pseudomonadati</taxon>
        <taxon>Bacteroidota</taxon>
        <taxon>Chitinophagia</taxon>
        <taxon>Chitinophagales</taxon>
        <taxon>Chitinophagaceae</taxon>
        <taxon>Niastella</taxon>
    </lineage>
</organism>
<accession>A0A1V9EWL9</accession>
<dbReference type="EMBL" id="LVXG01000012">
    <property type="protein sequence ID" value="OQP50538.1"/>
    <property type="molecule type" value="Genomic_DNA"/>
</dbReference>
<keyword evidence="1" id="KW-1133">Transmembrane helix</keyword>
<keyword evidence="3" id="KW-1185">Reference proteome</keyword>
<evidence type="ECO:0000313" key="3">
    <source>
        <dbReference type="Proteomes" id="UP000192610"/>
    </source>
</evidence>
<dbReference type="STRING" id="354355.SAMN05660816_00647"/>
<feature type="transmembrane region" description="Helical" evidence="1">
    <location>
        <begin position="32"/>
        <end position="49"/>
    </location>
</feature>
<keyword evidence="1" id="KW-0812">Transmembrane</keyword>
<dbReference type="AlphaFoldDB" id="A0A1V9EWL9"/>
<dbReference type="Proteomes" id="UP000192610">
    <property type="component" value="Unassembled WGS sequence"/>
</dbReference>
<dbReference type="RefSeq" id="WP_081198871.1">
    <property type="nucleotide sequence ID" value="NZ_FOCZ01000001.1"/>
</dbReference>
<keyword evidence="1" id="KW-0472">Membrane</keyword>
<gene>
    <name evidence="2" type="ORF">A4H97_01480</name>
</gene>
<reference evidence="3" key="1">
    <citation type="submission" date="2016-04" db="EMBL/GenBank/DDBJ databases">
        <authorList>
            <person name="Chen L."/>
            <person name="Zhuang W."/>
            <person name="Wang G."/>
        </authorList>
    </citation>
    <scope>NUCLEOTIDE SEQUENCE [LARGE SCALE GENOMIC DNA]</scope>
    <source>
        <strain evidence="3">17621</strain>
    </source>
</reference>
<evidence type="ECO:0000256" key="1">
    <source>
        <dbReference type="SAM" id="Phobius"/>
    </source>
</evidence>
<comment type="caution">
    <text evidence="2">The sequence shown here is derived from an EMBL/GenBank/DDBJ whole genome shotgun (WGS) entry which is preliminary data.</text>
</comment>
<protein>
    <submittedName>
        <fullName evidence="2">Uncharacterized protein</fullName>
    </submittedName>
</protein>
<proteinExistence type="predicted"/>
<name>A0A1V9EWL9_9BACT</name>
<evidence type="ECO:0000313" key="2">
    <source>
        <dbReference type="EMBL" id="OQP50538.1"/>
    </source>
</evidence>